<sequence>MNSTMKNIKYVLLSAILIGFTACSDDDSNDVVIVPVPELNTGELDLSTYVAVGGSFTAGYSDNALFKAAQEKSFPKILSEQFAQGGGGDFTQPLANDNFGGLAVAGNRILDPRLVFGGAGPVAIESLIGPKTVSTDIAINNPTGPFNNLGVPGAKSFHFLAPGYGSLANFPVAANPYFVRMTGTTPNASVLELAMAQNPTFFTLSEIGGNDVLGYALSGGESDTNAPNYNPITPNAVFEGAFAALVNGLTVNGAKGAVTNVPYITSLPHFTTVPHNPLDPTNPDFGPQIPMLNSIFGAINQIYDGVGQPNRKVVFSESAASAVVIRDETLTDISAQITGALMASPTFPAFIAQFGLPAQAAPLVANLLGSTYGQSRQATSEDLLVLKSSSIIGTVNTDSVAFLMGQGLSQQLAGQFSIEGITLPLVDKWVVLPSEQEEIKEATDAYNATIQSVADAKGLALVDFKDILQKAATQGVSDGDFIFTTALVRGGLVGLDGVHLTSRGYAVMANKFLEAIDAKYGSNFIEAQVKADVGTYPTNYSPTFQ</sequence>
<organism evidence="2 3">
    <name type="scientific">Arenibacter certesii</name>
    <dbReference type="NCBI Taxonomy" id="228955"/>
    <lineage>
        <taxon>Bacteria</taxon>
        <taxon>Pseudomonadati</taxon>
        <taxon>Bacteroidota</taxon>
        <taxon>Flavobacteriia</taxon>
        <taxon>Flavobacteriales</taxon>
        <taxon>Flavobacteriaceae</taxon>
        <taxon>Arenibacter</taxon>
    </lineage>
</organism>
<keyword evidence="1" id="KW-0732">Signal</keyword>
<reference evidence="2" key="2">
    <citation type="submission" date="2020-09" db="EMBL/GenBank/DDBJ databases">
        <authorList>
            <person name="Sun Q."/>
            <person name="Kim S."/>
        </authorList>
    </citation>
    <scope>NUCLEOTIDE SEQUENCE</scope>
    <source>
        <strain evidence="2">KCTC 12113</strain>
    </source>
</reference>
<dbReference type="Gene3D" id="3.40.50.1110">
    <property type="entry name" value="SGNH hydrolase"/>
    <property type="match status" value="1"/>
</dbReference>
<keyword evidence="3" id="KW-1185">Reference proteome</keyword>
<reference evidence="2" key="1">
    <citation type="journal article" date="2014" name="Int. J. Syst. Evol. Microbiol.">
        <title>Complete genome sequence of Corynebacterium casei LMG S-19264T (=DSM 44701T), isolated from a smear-ripened cheese.</title>
        <authorList>
            <consortium name="US DOE Joint Genome Institute (JGI-PGF)"/>
            <person name="Walter F."/>
            <person name="Albersmeier A."/>
            <person name="Kalinowski J."/>
            <person name="Ruckert C."/>
        </authorList>
    </citation>
    <scope>NUCLEOTIDE SEQUENCE</scope>
    <source>
        <strain evidence="2">KCTC 12113</strain>
    </source>
</reference>
<evidence type="ECO:0000313" key="3">
    <source>
        <dbReference type="Proteomes" id="UP000634668"/>
    </source>
</evidence>
<evidence type="ECO:0000313" key="2">
    <source>
        <dbReference type="EMBL" id="GGW49219.1"/>
    </source>
</evidence>
<protein>
    <submittedName>
        <fullName evidence="2">Outer membrane protein</fullName>
    </submittedName>
</protein>
<dbReference type="Proteomes" id="UP000634668">
    <property type="component" value="Unassembled WGS sequence"/>
</dbReference>
<feature type="chain" id="PRO_5037915759" evidence="1">
    <location>
        <begin position="25"/>
        <end position="545"/>
    </location>
</feature>
<dbReference type="GO" id="GO:0016788">
    <property type="term" value="F:hydrolase activity, acting on ester bonds"/>
    <property type="evidence" value="ECO:0007669"/>
    <property type="project" value="UniProtKB-ARBA"/>
</dbReference>
<dbReference type="InterPro" id="IPR036514">
    <property type="entry name" value="SGNH_hydro_sf"/>
</dbReference>
<proteinExistence type="predicted"/>
<dbReference type="PROSITE" id="PS51257">
    <property type="entry name" value="PROKAR_LIPOPROTEIN"/>
    <property type="match status" value="1"/>
</dbReference>
<evidence type="ECO:0000256" key="1">
    <source>
        <dbReference type="SAM" id="SignalP"/>
    </source>
</evidence>
<gene>
    <name evidence="2" type="ORF">GCM10007383_36480</name>
</gene>
<dbReference type="AlphaFoldDB" id="A0A918MRS8"/>
<comment type="caution">
    <text evidence="2">The sequence shown here is derived from an EMBL/GenBank/DDBJ whole genome shotgun (WGS) entry which is preliminary data.</text>
</comment>
<accession>A0A918MRS8</accession>
<dbReference type="SUPFAM" id="SSF52266">
    <property type="entry name" value="SGNH hydrolase"/>
    <property type="match status" value="2"/>
</dbReference>
<dbReference type="EMBL" id="BMWP01000039">
    <property type="protein sequence ID" value="GGW49219.1"/>
    <property type="molecule type" value="Genomic_DNA"/>
</dbReference>
<name>A0A918MRS8_9FLAO</name>
<feature type="signal peptide" evidence="1">
    <location>
        <begin position="1"/>
        <end position="24"/>
    </location>
</feature>